<keyword evidence="3" id="KW-1185">Reference proteome</keyword>
<accession>A0A8J3J1K8</accession>
<evidence type="ECO:0000313" key="3">
    <source>
        <dbReference type="Proteomes" id="UP000612808"/>
    </source>
</evidence>
<keyword evidence="1" id="KW-0472">Membrane</keyword>
<dbReference type="AlphaFoldDB" id="A0A8J3J1K8"/>
<comment type="caution">
    <text evidence="2">The sequence shown here is derived from an EMBL/GenBank/DDBJ whole genome shotgun (WGS) entry which is preliminary data.</text>
</comment>
<reference evidence="2" key="1">
    <citation type="submission" date="2021-01" db="EMBL/GenBank/DDBJ databases">
        <title>Whole genome shotgun sequence of Actinocatenispora rupis NBRC 107355.</title>
        <authorList>
            <person name="Komaki H."/>
            <person name="Tamura T."/>
        </authorList>
    </citation>
    <scope>NUCLEOTIDE SEQUENCE</scope>
    <source>
        <strain evidence="2">NBRC 107355</strain>
    </source>
</reference>
<proteinExistence type="predicted"/>
<organism evidence="2 3">
    <name type="scientific">Actinocatenispora rupis</name>
    <dbReference type="NCBI Taxonomy" id="519421"/>
    <lineage>
        <taxon>Bacteria</taxon>
        <taxon>Bacillati</taxon>
        <taxon>Actinomycetota</taxon>
        <taxon>Actinomycetes</taxon>
        <taxon>Micromonosporales</taxon>
        <taxon>Micromonosporaceae</taxon>
        <taxon>Actinocatenispora</taxon>
    </lineage>
</organism>
<feature type="transmembrane region" description="Helical" evidence="1">
    <location>
        <begin position="97"/>
        <end position="119"/>
    </location>
</feature>
<keyword evidence="1" id="KW-1133">Transmembrane helix</keyword>
<gene>
    <name evidence="2" type="ORF">Aru02nite_37590</name>
</gene>
<keyword evidence="1" id="KW-0812">Transmembrane</keyword>
<evidence type="ECO:0000256" key="1">
    <source>
        <dbReference type="SAM" id="Phobius"/>
    </source>
</evidence>
<name>A0A8J3J1K8_9ACTN</name>
<dbReference type="EMBL" id="BOMB01000021">
    <property type="protein sequence ID" value="GID12870.1"/>
    <property type="molecule type" value="Genomic_DNA"/>
</dbReference>
<feature type="transmembrane region" description="Helical" evidence="1">
    <location>
        <begin position="7"/>
        <end position="26"/>
    </location>
</feature>
<dbReference type="Proteomes" id="UP000612808">
    <property type="component" value="Unassembled WGS sequence"/>
</dbReference>
<sequence length="140" mass="14733">MLINRKGIVVAVVAVALAAAGIWYAVGPSYLSNPVVSASVKQCKGRGADRFCVGSWQGGHGGIEAVPDSAGAGDSVPVKAKDESSATAKLALTTFDWIVRELVSAILLAVAAVLVVYLVRRRRRYVTENPDNLAKLDPRS</sequence>
<dbReference type="RefSeq" id="WP_203659321.1">
    <property type="nucleotide sequence ID" value="NZ_BAAAZM010000008.1"/>
</dbReference>
<evidence type="ECO:0000313" key="2">
    <source>
        <dbReference type="EMBL" id="GID12870.1"/>
    </source>
</evidence>
<protein>
    <submittedName>
        <fullName evidence="2">Uncharacterized protein</fullName>
    </submittedName>
</protein>